<gene>
    <name evidence="6" type="ORF">HJA_05837</name>
</gene>
<keyword evidence="7" id="KW-1185">Reference proteome</keyword>
<dbReference type="PATRIC" id="fig|1280952.3.peg.1159"/>
<dbReference type="SUPFAM" id="SSF53686">
    <property type="entry name" value="Tryptophan synthase beta subunit-like PLP-dependent enzymes"/>
    <property type="match status" value="1"/>
</dbReference>
<dbReference type="InterPro" id="IPR036052">
    <property type="entry name" value="TrpB-like_PALP_sf"/>
</dbReference>
<evidence type="ECO:0000313" key="6">
    <source>
        <dbReference type="EMBL" id="KCZ89748.1"/>
    </source>
</evidence>
<proteinExistence type="inferred from homology"/>
<dbReference type="STRING" id="1280952.HJA_05837"/>
<dbReference type="GO" id="GO:0009097">
    <property type="term" value="P:isoleucine biosynthetic process"/>
    <property type="evidence" value="ECO:0007669"/>
    <property type="project" value="TreeGrafter"/>
</dbReference>
<comment type="similarity">
    <text evidence="2">Belongs to the serine/threonine dehydratase family.</text>
</comment>
<evidence type="ECO:0000256" key="2">
    <source>
        <dbReference type="ARBA" id="ARBA00010869"/>
    </source>
</evidence>
<dbReference type="PANTHER" id="PTHR48078">
    <property type="entry name" value="THREONINE DEHYDRATASE, MITOCHONDRIAL-RELATED"/>
    <property type="match status" value="1"/>
</dbReference>
<keyword evidence="3" id="KW-0663">Pyridoxal phosphate</keyword>
<dbReference type="GO" id="GO:0006565">
    <property type="term" value="P:L-serine catabolic process"/>
    <property type="evidence" value="ECO:0007669"/>
    <property type="project" value="TreeGrafter"/>
</dbReference>
<reference evidence="6 7" key="1">
    <citation type="journal article" date="2014" name="Antonie Van Leeuwenhoek">
        <title>Hyphomonas beringensis sp. nov. and Hyphomonas chukchiensis sp. nov., isolated from surface seawater of the Bering Sea and Chukchi Sea.</title>
        <authorList>
            <person name="Li C."/>
            <person name="Lai Q."/>
            <person name="Li G."/>
            <person name="Dong C."/>
            <person name="Wang J."/>
            <person name="Liao Y."/>
            <person name="Shao Z."/>
        </authorList>
    </citation>
    <scope>NUCLEOTIDE SEQUENCE [LARGE SCALE GENOMIC DNA]</scope>
    <source>
        <strain evidence="6 7">VP2</strain>
    </source>
</reference>
<sequence length="349" mass="35692">MTTTKQDKTEGGKGGAAPAADTLSLDVVAALARGAVARLRDRALPSPLVESEFLSQRFGCRVLLKCEQFLPTGSFKFRGAYNKLSNMSASQKALGIVTASTGNHGLALATVASEEGIPITVHATQNASPRKIEAIRSLGAKVELHDADPLTVELLARRLASESGAVYVSPYNDVDVIAGQGGCVAEILDDGRKVDAVVVSVGGGGLLSGIGAVLRKEAPDVEVIAAWPENAQSLLHSMRAGRAVDFDETPTLADGTAGGVEPGAITINLAHTLDPTPVLVSEAEIARSMKDLAMGDGLIVEGSAALALAALEKCAPRLAGKTAVVVLCGKNIALEKFKAILAADAGGGA</sequence>
<dbReference type="FunFam" id="3.40.50.1100:FF:000005">
    <property type="entry name" value="Threonine dehydratase catabolic"/>
    <property type="match status" value="1"/>
</dbReference>
<dbReference type="AlphaFoldDB" id="A0A059FGX1"/>
<comment type="caution">
    <text evidence="6">The sequence shown here is derived from an EMBL/GenBank/DDBJ whole genome shotgun (WGS) entry which is preliminary data.</text>
</comment>
<dbReference type="GO" id="GO:0004794">
    <property type="term" value="F:threonine deaminase activity"/>
    <property type="evidence" value="ECO:0007669"/>
    <property type="project" value="TreeGrafter"/>
</dbReference>
<protein>
    <recommendedName>
        <fullName evidence="5">Tryptophan synthase beta chain-like PALP domain-containing protein</fullName>
    </recommendedName>
</protein>
<dbReference type="RefSeq" id="WP_081814556.1">
    <property type="nucleotide sequence ID" value="NZ_ARYJ01000003.1"/>
</dbReference>
<dbReference type="PROSITE" id="PS00165">
    <property type="entry name" value="DEHYDRATASE_SER_THR"/>
    <property type="match status" value="1"/>
</dbReference>
<dbReference type="Pfam" id="PF00291">
    <property type="entry name" value="PALP"/>
    <property type="match status" value="1"/>
</dbReference>
<dbReference type="PANTHER" id="PTHR48078:SF6">
    <property type="entry name" value="L-THREONINE DEHYDRATASE CATABOLIC TDCB"/>
    <property type="match status" value="1"/>
</dbReference>
<dbReference type="InterPro" id="IPR000634">
    <property type="entry name" value="Ser/Thr_deHydtase_PyrdxlP-BS"/>
</dbReference>
<dbReference type="GO" id="GO:0030170">
    <property type="term" value="F:pyridoxal phosphate binding"/>
    <property type="evidence" value="ECO:0007669"/>
    <property type="project" value="InterPro"/>
</dbReference>
<dbReference type="Gene3D" id="3.40.50.1100">
    <property type="match status" value="2"/>
</dbReference>
<evidence type="ECO:0000256" key="4">
    <source>
        <dbReference type="ARBA" id="ARBA00023239"/>
    </source>
</evidence>
<dbReference type="GO" id="GO:0006567">
    <property type="term" value="P:L-threonine catabolic process"/>
    <property type="evidence" value="ECO:0007669"/>
    <property type="project" value="TreeGrafter"/>
</dbReference>
<dbReference type="eggNOG" id="COG1171">
    <property type="taxonomic scope" value="Bacteria"/>
</dbReference>
<dbReference type="OrthoDB" id="9811476at2"/>
<name>A0A059FGX1_9PROT</name>
<dbReference type="InterPro" id="IPR050147">
    <property type="entry name" value="Ser/Thr_Dehydratase"/>
</dbReference>
<evidence type="ECO:0000256" key="1">
    <source>
        <dbReference type="ARBA" id="ARBA00001933"/>
    </source>
</evidence>
<accession>A0A059FGX1</accession>
<dbReference type="InterPro" id="IPR001926">
    <property type="entry name" value="TrpB-like_PALP"/>
</dbReference>
<feature type="domain" description="Tryptophan synthase beta chain-like PALP" evidence="5">
    <location>
        <begin position="44"/>
        <end position="329"/>
    </location>
</feature>
<dbReference type="EMBL" id="ARYJ01000003">
    <property type="protein sequence ID" value="KCZ89748.1"/>
    <property type="molecule type" value="Genomic_DNA"/>
</dbReference>
<evidence type="ECO:0000313" key="7">
    <source>
        <dbReference type="Proteomes" id="UP000024816"/>
    </source>
</evidence>
<dbReference type="Proteomes" id="UP000024816">
    <property type="component" value="Unassembled WGS sequence"/>
</dbReference>
<dbReference type="GO" id="GO:0003941">
    <property type="term" value="F:L-serine ammonia-lyase activity"/>
    <property type="evidence" value="ECO:0007669"/>
    <property type="project" value="TreeGrafter"/>
</dbReference>
<organism evidence="6 7">
    <name type="scientific">Hyphomonas jannaschiana VP2</name>
    <dbReference type="NCBI Taxonomy" id="1280952"/>
    <lineage>
        <taxon>Bacteria</taxon>
        <taxon>Pseudomonadati</taxon>
        <taxon>Pseudomonadota</taxon>
        <taxon>Alphaproteobacteria</taxon>
        <taxon>Hyphomonadales</taxon>
        <taxon>Hyphomonadaceae</taxon>
        <taxon>Hyphomonas</taxon>
    </lineage>
</organism>
<evidence type="ECO:0000256" key="3">
    <source>
        <dbReference type="ARBA" id="ARBA00022898"/>
    </source>
</evidence>
<dbReference type="NCBIfam" id="NF005292">
    <property type="entry name" value="PRK06815.1"/>
    <property type="match status" value="1"/>
</dbReference>
<evidence type="ECO:0000259" key="5">
    <source>
        <dbReference type="Pfam" id="PF00291"/>
    </source>
</evidence>
<keyword evidence="4" id="KW-0456">Lyase</keyword>
<comment type="cofactor">
    <cofactor evidence="1">
        <name>pyridoxal 5'-phosphate</name>
        <dbReference type="ChEBI" id="CHEBI:597326"/>
    </cofactor>
</comment>